<sequence>MRTTRHAARATPHRPARSPRAHSAVASPALPGLQNRHATSDALRTPAQRTAARDHALRATGRGTAAPPNSRHATCCTHQRRLVQLHQHHACNGTIYRVHRGGPYLPDDRFIADVRYAAATDRDIF</sequence>
<accession>A4JLM0</accession>
<reference evidence="3" key="1">
    <citation type="submission" date="2007-03" db="EMBL/GenBank/DDBJ databases">
        <title>Complete sequence of chromosome 2 of Burkholderia vietnamiensis G4.</title>
        <authorList>
            <consortium name="US DOE Joint Genome Institute"/>
            <person name="Copeland A."/>
            <person name="Lucas S."/>
            <person name="Lapidus A."/>
            <person name="Barry K."/>
            <person name="Detter J.C."/>
            <person name="Glavina del Rio T."/>
            <person name="Hammon N."/>
            <person name="Israni S."/>
            <person name="Dalin E."/>
            <person name="Tice H."/>
            <person name="Pitluck S."/>
            <person name="Chain P."/>
            <person name="Malfatti S."/>
            <person name="Shin M."/>
            <person name="Vergez L."/>
            <person name="Schmutz J."/>
            <person name="Larimer F."/>
            <person name="Land M."/>
            <person name="Hauser L."/>
            <person name="Kyrpides N."/>
            <person name="Tiedje J."/>
            <person name="Richardson P."/>
        </authorList>
    </citation>
    <scope>NUCLEOTIDE SEQUENCE [LARGE SCALE GENOMIC DNA]</scope>
    <source>
        <strain evidence="3">G4 / LMG 22486</strain>
    </source>
</reference>
<evidence type="ECO:0000313" key="2">
    <source>
        <dbReference type="EMBL" id="ABO57173.1"/>
    </source>
</evidence>
<dbReference type="EMBL" id="CP000615">
    <property type="protein sequence ID" value="ABO57173.1"/>
    <property type="molecule type" value="Genomic_DNA"/>
</dbReference>
<dbReference type="AlphaFoldDB" id="A4JLM0"/>
<dbReference type="HOGENOM" id="CLU_1988480_0_0_4"/>
<feature type="region of interest" description="Disordered" evidence="1">
    <location>
        <begin position="1"/>
        <end position="72"/>
    </location>
</feature>
<evidence type="ECO:0000256" key="1">
    <source>
        <dbReference type="SAM" id="MobiDB-lite"/>
    </source>
</evidence>
<name>A4JLM0_BURVG</name>
<organism evidence="2 3">
    <name type="scientific">Burkholderia vietnamiensis (strain G4 / LMG 22486)</name>
    <name type="common">Burkholderia cepacia (strain R1808)</name>
    <dbReference type="NCBI Taxonomy" id="269482"/>
    <lineage>
        <taxon>Bacteria</taxon>
        <taxon>Pseudomonadati</taxon>
        <taxon>Pseudomonadota</taxon>
        <taxon>Betaproteobacteria</taxon>
        <taxon>Burkholderiales</taxon>
        <taxon>Burkholderiaceae</taxon>
        <taxon>Burkholderia</taxon>
        <taxon>Burkholderia cepacia complex</taxon>
    </lineage>
</organism>
<dbReference type="KEGG" id="bvi:Bcep1808_4193"/>
<protein>
    <submittedName>
        <fullName evidence="2">Uncharacterized protein</fullName>
    </submittedName>
</protein>
<proteinExistence type="predicted"/>
<dbReference type="Proteomes" id="UP000002287">
    <property type="component" value="Chromosome 2"/>
</dbReference>
<gene>
    <name evidence="2" type="ordered locus">Bcep1808_4193</name>
</gene>
<feature type="compositionally biased region" description="Basic residues" evidence="1">
    <location>
        <begin position="1"/>
        <end position="20"/>
    </location>
</feature>
<evidence type="ECO:0000313" key="3">
    <source>
        <dbReference type="Proteomes" id="UP000002287"/>
    </source>
</evidence>